<evidence type="ECO:0000313" key="4">
    <source>
        <dbReference type="Proteomes" id="UP000317422"/>
    </source>
</evidence>
<evidence type="ECO:0000313" key="3">
    <source>
        <dbReference type="EMBL" id="TQN28501.1"/>
    </source>
</evidence>
<dbReference type="RefSeq" id="WP_141925545.1">
    <property type="nucleotide sequence ID" value="NZ_VFQC01000002.1"/>
</dbReference>
<dbReference type="Proteomes" id="UP000317422">
    <property type="component" value="Unassembled WGS sequence"/>
</dbReference>
<dbReference type="Pfam" id="PF18029">
    <property type="entry name" value="Glyoxalase_6"/>
    <property type="match status" value="1"/>
</dbReference>
<comment type="caution">
    <text evidence="3">The sequence shown here is derived from an EMBL/GenBank/DDBJ whole genome shotgun (WGS) entry which is preliminary data.</text>
</comment>
<feature type="region of interest" description="Disordered" evidence="1">
    <location>
        <begin position="76"/>
        <end position="109"/>
    </location>
</feature>
<sequence>MPTLGNLSVTIVHCENYAEMVAFYRDRLGFPVLEEHPQATVLRTGNGGELVFSGQEDEPPFRLGFTDTDVEAARADLSDLSPSELRPHKNGRGFTAWDPEGNTLEFVDD</sequence>
<protein>
    <recommendedName>
        <fullName evidence="2">VOC domain-containing protein</fullName>
    </recommendedName>
</protein>
<accession>A0A543N9L4</accession>
<organism evidence="3 4">
    <name type="scientific">Haloactinospora alba</name>
    <dbReference type="NCBI Taxonomy" id="405555"/>
    <lineage>
        <taxon>Bacteria</taxon>
        <taxon>Bacillati</taxon>
        <taxon>Actinomycetota</taxon>
        <taxon>Actinomycetes</taxon>
        <taxon>Streptosporangiales</taxon>
        <taxon>Nocardiopsidaceae</taxon>
        <taxon>Haloactinospora</taxon>
    </lineage>
</organism>
<evidence type="ECO:0000256" key="1">
    <source>
        <dbReference type="SAM" id="MobiDB-lite"/>
    </source>
</evidence>
<dbReference type="SUPFAM" id="SSF54593">
    <property type="entry name" value="Glyoxalase/Bleomycin resistance protein/Dihydroxybiphenyl dioxygenase"/>
    <property type="match status" value="1"/>
</dbReference>
<gene>
    <name evidence="3" type="ORF">FHX37_3846</name>
</gene>
<dbReference type="InterPro" id="IPR041581">
    <property type="entry name" value="Glyoxalase_6"/>
</dbReference>
<keyword evidence="4" id="KW-1185">Reference proteome</keyword>
<dbReference type="PROSITE" id="PS51819">
    <property type="entry name" value="VOC"/>
    <property type="match status" value="1"/>
</dbReference>
<dbReference type="InterPro" id="IPR037523">
    <property type="entry name" value="VOC_core"/>
</dbReference>
<evidence type="ECO:0000259" key="2">
    <source>
        <dbReference type="PROSITE" id="PS51819"/>
    </source>
</evidence>
<dbReference type="Gene3D" id="3.10.180.10">
    <property type="entry name" value="2,3-Dihydroxybiphenyl 1,2-Dioxygenase, domain 1"/>
    <property type="match status" value="1"/>
</dbReference>
<reference evidence="3 4" key="1">
    <citation type="submission" date="2019-06" db="EMBL/GenBank/DDBJ databases">
        <title>Sequencing the genomes of 1000 actinobacteria strains.</title>
        <authorList>
            <person name="Klenk H.-P."/>
        </authorList>
    </citation>
    <scope>NUCLEOTIDE SEQUENCE [LARGE SCALE GENOMIC DNA]</scope>
    <source>
        <strain evidence="3 4">DSM 45015</strain>
    </source>
</reference>
<dbReference type="InterPro" id="IPR029068">
    <property type="entry name" value="Glyas_Bleomycin-R_OHBP_Dase"/>
</dbReference>
<dbReference type="AlphaFoldDB" id="A0A543N9L4"/>
<feature type="domain" description="VOC" evidence="2">
    <location>
        <begin position="5"/>
        <end position="109"/>
    </location>
</feature>
<dbReference type="EMBL" id="VFQC01000002">
    <property type="protein sequence ID" value="TQN28501.1"/>
    <property type="molecule type" value="Genomic_DNA"/>
</dbReference>
<name>A0A543N9L4_9ACTN</name>
<dbReference type="OrthoDB" id="9792626at2"/>
<proteinExistence type="predicted"/>
<dbReference type="CDD" id="cd06587">
    <property type="entry name" value="VOC"/>
    <property type="match status" value="1"/>
</dbReference>